<protein>
    <submittedName>
        <fullName evidence="2">Uncharacterized protein</fullName>
    </submittedName>
</protein>
<comment type="caution">
    <text evidence="2">The sequence shown here is derived from an EMBL/GenBank/DDBJ whole genome shotgun (WGS) entry which is preliminary data.</text>
</comment>
<feature type="region of interest" description="Disordered" evidence="1">
    <location>
        <begin position="1"/>
        <end position="64"/>
    </location>
</feature>
<feature type="compositionally biased region" description="Basic and acidic residues" evidence="1">
    <location>
        <begin position="18"/>
        <end position="27"/>
    </location>
</feature>
<keyword evidence="3" id="KW-1185">Reference proteome</keyword>
<evidence type="ECO:0000256" key="1">
    <source>
        <dbReference type="SAM" id="MobiDB-lite"/>
    </source>
</evidence>
<reference evidence="2 3" key="1">
    <citation type="submission" date="2020-06" db="EMBL/GenBank/DDBJ databases">
        <title>Transcriptomic and genomic resources for Thalictrum thalictroides and T. hernandezii: Facilitating candidate gene discovery in an emerging model plant lineage.</title>
        <authorList>
            <person name="Arias T."/>
            <person name="Riano-Pachon D.M."/>
            <person name="Di Stilio V.S."/>
        </authorList>
    </citation>
    <scope>NUCLEOTIDE SEQUENCE [LARGE SCALE GENOMIC DNA]</scope>
    <source>
        <strain evidence="3">cv. WT478/WT964</strain>
        <tissue evidence="2">Leaves</tissue>
    </source>
</reference>
<evidence type="ECO:0000313" key="2">
    <source>
        <dbReference type="EMBL" id="KAF5198622.1"/>
    </source>
</evidence>
<proteinExistence type="predicted"/>
<organism evidence="2 3">
    <name type="scientific">Thalictrum thalictroides</name>
    <name type="common">Rue-anemone</name>
    <name type="synonym">Anemone thalictroides</name>
    <dbReference type="NCBI Taxonomy" id="46969"/>
    <lineage>
        <taxon>Eukaryota</taxon>
        <taxon>Viridiplantae</taxon>
        <taxon>Streptophyta</taxon>
        <taxon>Embryophyta</taxon>
        <taxon>Tracheophyta</taxon>
        <taxon>Spermatophyta</taxon>
        <taxon>Magnoliopsida</taxon>
        <taxon>Ranunculales</taxon>
        <taxon>Ranunculaceae</taxon>
        <taxon>Thalictroideae</taxon>
        <taxon>Thalictrum</taxon>
    </lineage>
</organism>
<feature type="compositionally biased region" description="Basic and acidic residues" evidence="1">
    <location>
        <begin position="1"/>
        <end position="10"/>
    </location>
</feature>
<dbReference type="Proteomes" id="UP000554482">
    <property type="component" value="Unassembled WGS sequence"/>
</dbReference>
<evidence type="ECO:0000313" key="3">
    <source>
        <dbReference type="Proteomes" id="UP000554482"/>
    </source>
</evidence>
<dbReference type="AlphaFoldDB" id="A0A7J6WR89"/>
<gene>
    <name evidence="2" type="ORF">FRX31_011796</name>
</gene>
<dbReference type="EMBL" id="JABWDY010013057">
    <property type="protein sequence ID" value="KAF5198622.1"/>
    <property type="molecule type" value="Genomic_DNA"/>
</dbReference>
<feature type="compositionally biased region" description="Polar residues" evidence="1">
    <location>
        <begin position="54"/>
        <end position="64"/>
    </location>
</feature>
<name>A0A7J6WR89_THATH</name>
<sequence length="85" mass="9348">MEREGLEKLKQKGAAAATEKDKSEKKVVPRPPAIPQGREWFREGVPDTPPLDAPQSTSQLSGLKFVTVSSHSEFASTPTMNMEHD</sequence>
<accession>A0A7J6WR89</accession>